<dbReference type="PANTHER" id="PTHR47755">
    <property type="entry name" value="CELL DIVISION PROTEIN FTSX"/>
    <property type="match status" value="1"/>
</dbReference>
<feature type="transmembrane region" description="Helical" evidence="1">
    <location>
        <begin position="267"/>
        <end position="289"/>
    </location>
</feature>
<evidence type="ECO:0000313" key="3">
    <source>
        <dbReference type="Proteomes" id="UP000198926"/>
    </source>
</evidence>
<dbReference type="GO" id="GO:0032153">
    <property type="term" value="C:cell division site"/>
    <property type="evidence" value="ECO:0007669"/>
    <property type="project" value="TreeGrafter"/>
</dbReference>
<feature type="transmembrane region" description="Helical" evidence="1">
    <location>
        <begin position="24"/>
        <end position="45"/>
    </location>
</feature>
<organism evidence="2 3">
    <name type="scientific">Yoonia litorea</name>
    <dbReference type="NCBI Taxonomy" id="1123755"/>
    <lineage>
        <taxon>Bacteria</taxon>
        <taxon>Pseudomonadati</taxon>
        <taxon>Pseudomonadota</taxon>
        <taxon>Alphaproteobacteria</taxon>
        <taxon>Rhodobacterales</taxon>
        <taxon>Paracoccaceae</taxon>
        <taxon>Yoonia</taxon>
    </lineage>
</organism>
<dbReference type="RefSeq" id="WP_090202697.1">
    <property type="nucleotide sequence ID" value="NZ_FOZM01000001.1"/>
</dbReference>
<gene>
    <name evidence="2" type="ORF">SAMN05444714_0142</name>
</gene>
<keyword evidence="2" id="KW-0132">Cell division</keyword>
<feature type="transmembrane region" description="Helical" evidence="1">
    <location>
        <begin position="172"/>
        <end position="197"/>
    </location>
</feature>
<dbReference type="Proteomes" id="UP000198926">
    <property type="component" value="Unassembled WGS sequence"/>
</dbReference>
<reference evidence="2 3" key="1">
    <citation type="submission" date="2016-10" db="EMBL/GenBank/DDBJ databases">
        <authorList>
            <person name="de Groot N.N."/>
        </authorList>
    </citation>
    <scope>NUCLEOTIDE SEQUENCE [LARGE SCALE GENOMIC DNA]</scope>
    <source>
        <strain evidence="2 3">DSM 29433</strain>
    </source>
</reference>
<dbReference type="EMBL" id="FOZM01000001">
    <property type="protein sequence ID" value="SFR98074.1"/>
    <property type="molecule type" value="Genomic_DNA"/>
</dbReference>
<dbReference type="AlphaFoldDB" id="A0A1I6L3R6"/>
<keyword evidence="1" id="KW-1133">Transmembrane helix</keyword>
<evidence type="ECO:0000313" key="2">
    <source>
        <dbReference type="EMBL" id="SFR98074.1"/>
    </source>
</evidence>
<name>A0A1I6L3R6_9RHOB</name>
<protein>
    <submittedName>
        <fullName evidence="2">Cell division transport system permease protein</fullName>
    </submittedName>
</protein>
<dbReference type="InterPro" id="IPR004513">
    <property type="entry name" value="FtsX"/>
</dbReference>
<keyword evidence="1" id="KW-0812">Transmembrane</keyword>
<dbReference type="GO" id="GO:0051301">
    <property type="term" value="P:cell division"/>
    <property type="evidence" value="ECO:0007669"/>
    <property type="project" value="UniProtKB-KW"/>
</dbReference>
<evidence type="ECO:0000256" key="1">
    <source>
        <dbReference type="SAM" id="Phobius"/>
    </source>
</evidence>
<sequence length="297" mass="31388">MNSVIALIVGDAQADRAVPPTGLTARLTVFVSAAMALLAVIALAISMTTARVADAWADELAQSATLRLPADRGDVDAMLQTALRVLEQTPGITAARALSSDEQQALLEPWFGPDLTLENLPQPQIVTVVAGGAGYDADGLRARLSAEVPGAVFDDHGAWREPLLKAADRIRLIIWGVVILIVTTLAAMVTLAAHASLVANEQVIRVLRLVGARDAYIARAFVRRYTLRALAGATVGAVLGLLILLAMPQDQGRDSILLGVGFAGFEWLWLLVIPLLSGIVAFAATRTAAFGKLKEMT</sequence>
<dbReference type="PANTHER" id="PTHR47755:SF1">
    <property type="entry name" value="CELL DIVISION PROTEIN FTSX"/>
    <property type="match status" value="1"/>
</dbReference>
<dbReference type="OrthoDB" id="9814843at2"/>
<keyword evidence="2" id="KW-0131">Cell cycle</keyword>
<keyword evidence="1" id="KW-0472">Membrane</keyword>
<dbReference type="GO" id="GO:0016020">
    <property type="term" value="C:membrane"/>
    <property type="evidence" value="ECO:0007669"/>
    <property type="project" value="InterPro"/>
</dbReference>
<feature type="transmembrane region" description="Helical" evidence="1">
    <location>
        <begin position="229"/>
        <end position="247"/>
    </location>
</feature>
<proteinExistence type="predicted"/>
<keyword evidence="3" id="KW-1185">Reference proteome</keyword>
<accession>A0A1I6L3R6</accession>
<dbReference type="STRING" id="1123755.SAMN05444714_0142"/>